<reference evidence="1" key="1">
    <citation type="journal article" date="2006" name="Nature">
        <title>Deciphering the evolution and metabolism of an anammox bacterium from a community genome.</title>
        <authorList>
            <person name="Strous M."/>
            <person name="Pelletier E."/>
            <person name="Mangenot S."/>
            <person name="Rattei T."/>
            <person name="Lehner A."/>
            <person name="Taylor M.W."/>
            <person name="Horn M."/>
            <person name="Daims H."/>
            <person name="Bartol-Mavel D."/>
            <person name="Wincker P."/>
            <person name="Barbe V."/>
            <person name="Fonknechten N."/>
            <person name="Vallenet D."/>
            <person name="Segurens B."/>
            <person name="Schenowitz-Truong C."/>
            <person name="Medigue C."/>
            <person name="Collingro A."/>
            <person name="Snel B."/>
            <person name="Dutilh B.E."/>
            <person name="OpDenCamp H.J.M."/>
            <person name="vanDerDrift C."/>
            <person name="Cirpus I."/>
            <person name="vanDePas-Schoonen K.T."/>
            <person name="Harhangi H.R."/>
            <person name="vanNiftrik L."/>
            <person name="Schmid M."/>
            <person name="Keltjens J."/>
            <person name="vanDeVossenberg J."/>
            <person name="Kartal B."/>
            <person name="Meier H."/>
            <person name="Frishman D."/>
            <person name="Huynen M.A."/>
            <person name="Mewes H."/>
            <person name="Weissenbach J."/>
            <person name="Jetten M.S.M."/>
            <person name="Wagner M."/>
            <person name="LePaslier D."/>
        </authorList>
    </citation>
    <scope>NUCLEOTIDE SEQUENCE</scope>
</reference>
<dbReference type="RefSeq" id="WP_099325991.1">
    <property type="nucleotide sequence ID" value="NZ_CP049055.1"/>
</dbReference>
<dbReference type="Pfam" id="PF16258">
    <property type="entry name" value="DUF4912"/>
    <property type="match status" value="1"/>
</dbReference>
<sequence length="261" mass="29958">MDKDVMKEIFLLILEIFKALTEILWEKIKYVLKILWIRFFGYEEIPQEKKEAVVEWGVTGEDEWPGITETETKEPPVKEMVVSPPSAIPDLPDSYGENRIVIMQRDPLCLFCYWELQQAKIDNFLKNLSTLAYDASLVLRVYDVTNILFDGNNANKYFDSVLVQGAKDWYIHLEEPNRSFCADIGFLTSDGTFHMLTRSNTITTPGMCPSDITEDQRVEIEAPYEKVYASMGIDAASHVPESASAKWQRFFSHILSSSEIC</sequence>
<dbReference type="AlphaFoldDB" id="Q1PXG0"/>
<name>Q1PXG0_KUEST</name>
<protein>
    <recommendedName>
        <fullName evidence="2">DUF4912 domain-containing protein</fullName>
    </recommendedName>
</protein>
<reference evidence="1" key="2">
    <citation type="submission" date="2006-01" db="EMBL/GenBank/DDBJ databases">
        <authorList>
            <person name="Genoscope"/>
        </authorList>
    </citation>
    <scope>NUCLEOTIDE SEQUENCE</scope>
</reference>
<dbReference type="EMBL" id="CT573073">
    <property type="protein sequence ID" value="CAJ71921.1"/>
    <property type="molecule type" value="Genomic_DNA"/>
</dbReference>
<dbReference type="InterPro" id="IPR032585">
    <property type="entry name" value="DUF4912"/>
</dbReference>
<organism evidence="1">
    <name type="scientific">Kuenenia stuttgartiensis</name>
    <dbReference type="NCBI Taxonomy" id="174633"/>
    <lineage>
        <taxon>Bacteria</taxon>
        <taxon>Pseudomonadati</taxon>
        <taxon>Planctomycetota</taxon>
        <taxon>Candidatus Brocadiia</taxon>
        <taxon>Candidatus Brocadiales</taxon>
        <taxon>Candidatus Brocadiaceae</taxon>
        <taxon>Candidatus Kuenenia</taxon>
    </lineage>
</organism>
<evidence type="ECO:0008006" key="2">
    <source>
        <dbReference type="Google" id="ProtNLM"/>
    </source>
</evidence>
<gene>
    <name evidence="1" type="ORF">kustc1176</name>
</gene>
<proteinExistence type="predicted"/>
<evidence type="ECO:0000313" key="1">
    <source>
        <dbReference type="EMBL" id="CAJ71921.1"/>
    </source>
</evidence>
<accession>Q1PXG0</accession>